<dbReference type="SUPFAM" id="SSF51984">
    <property type="entry name" value="MurCD N-terminal domain"/>
    <property type="match status" value="1"/>
</dbReference>
<dbReference type="GO" id="GO:0008360">
    <property type="term" value="P:regulation of cell shape"/>
    <property type="evidence" value="ECO:0007669"/>
    <property type="project" value="UniProtKB-KW"/>
</dbReference>
<evidence type="ECO:0000256" key="4">
    <source>
        <dbReference type="ARBA" id="ARBA00022598"/>
    </source>
</evidence>
<keyword evidence="7 8" id="KW-0961">Cell wall biogenesis/degradation</keyword>
<comment type="pathway">
    <text evidence="2 7 8">Cell wall biogenesis; peptidoglycan biosynthesis.</text>
</comment>
<evidence type="ECO:0000256" key="2">
    <source>
        <dbReference type="ARBA" id="ARBA00004752"/>
    </source>
</evidence>
<keyword evidence="6 7" id="KW-0067">ATP-binding</keyword>
<dbReference type="GO" id="GO:0051301">
    <property type="term" value="P:cell division"/>
    <property type="evidence" value="ECO:0007669"/>
    <property type="project" value="UniProtKB-KW"/>
</dbReference>
<dbReference type="InterPro" id="IPR036565">
    <property type="entry name" value="Mur-like_cat_sf"/>
</dbReference>
<evidence type="ECO:0000256" key="5">
    <source>
        <dbReference type="ARBA" id="ARBA00022741"/>
    </source>
</evidence>
<evidence type="ECO:0000256" key="6">
    <source>
        <dbReference type="ARBA" id="ARBA00022840"/>
    </source>
</evidence>
<dbReference type="SUPFAM" id="SSF53244">
    <property type="entry name" value="MurD-like peptide ligases, peptide-binding domain"/>
    <property type="match status" value="1"/>
</dbReference>
<dbReference type="GO" id="GO:0071555">
    <property type="term" value="P:cell wall organization"/>
    <property type="evidence" value="ECO:0007669"/>
    <property type="project" value="UniProtKB-KW"/>
</dbReference>
<dbReference type="KEGG" id="fng:JM64_06865"/>
<dbReference type="PATRIC" id="fig|93466.3.peg.1456"/>
<dbReference type="Pfam" id="PF08245">
    <property type="entry name" value="Mur_ligase_M"/>
    <property type="match status" value="1"/>
</dbReference>
<dbReference type="AlphaFoldDB" id="A0A172T3W6"/>
<protein>
    <recommendedName>
        <fullName evidence="7 8">UDP-N-acetylmuramoylalanine--D-glutamate ligase</fullName>
        <ecNumber evidence="7 8">6.3.2.9</ecNumber>
    </recommendedName>
    <alternativeName>
        <fullName evidence="7">D-glutamic acid-adding enzyme</fullName>
    </alternativeName>
    <alternativeName>
        <fullName evidence="7">UDP-N-acetylmuramoyl-L-alanyl-D-glutamate synthetase</fullName>
    </alternativeName>
</protein>
<evidence type="ECO:0000256" key="8">
    <source>
        <dbReference type="RuleBase" id="RU003664"/>
    </source>
</evidence>
<feature type="binding site" evidence="7">
    <location>
        <begin position="109"/>
        <end position="115"/>
    </location>
    <ligand>
        <name>ATP</name>
        <dbReference type="ChEBI" id="CHEBI:30616"/>
    </ligand>
</feature>
<dbReference type="GO" id="GO:0005524">
    <property type="term" value="F:ATP binding"/>
    <property type="evidence" value="ECO:0007669"/>
    <property type="project" value="UniProtKB-UniRule"/>
</dbReference>
<dbReference type="InterPro" id="IPR004101">
    <property type="entry name" value="Mur_ligase_C"/>
</dbReference>
<dbReference type="InterPro" id="IPR036615">
    <property type="entry name" value="Mur_ligase_C_dom_sf"/>
</dbReference>
<evidence type="ECO:0000313" key="11">
    <source>
        <dbReference type="EMBL" id="ANE41708.1"/>
    </source>
</evidence>
<proteinExistence type="inferred from homology"/>
<dbReference type="Gene3D" id="3.90.190.20">
    <property type="entry name" value="Mur ligase, C-terminal domain"/>
    <property type="match status" value="1"/>
</dbReference>
<name>A0A172T3W6_FERPE</name>
<comment type="similarity">
    <text evidence="7">Belongs to the MurCDEF family.</text>
</comment>
<feature type="domain" description="Mur ligase C-terminal" evidence="9">
    <location>
        <begin position="281"/>
        <end position="394"/>
    </location>
</feature>
<dbReference type="GO" id="GO:0008764">
    <property type="term" value="F:UDP-N-acetylmuramoylalanine-D-glutamate ligase activity"/>
    <property type="evidence" value="ECO:0007669"/>
    <property type="project" value="UniProtKB-UniRule"/>
</dbReference>
<dbReference type="PANTHER" id="PTHR43692:SF1">
    <property type="entry name" value="UDP-N-ACETYLMURAMOYLALANINE--D-GLUTAMATE LIGASE"/>
    <property type="match status" value="1"/>
</dbReference>
<gene>
    <name evidence="7" type="primary">murD</name>
    <name evidence="11" type="ORF">JM64_06865</name>
</gene>
<dbReference type="InterPro" id="IPR013221">
    <property type="entry name" value="Mur_ligase_cen"/>
</dbReference>
<dbReference type="NCBIfam" id="TIGR01087">
    <property type="entry name" value="murD"/>
    <property type="match status" value="1"/>
</dbReference>
<keyword evidence="7 8" id="KW-0131">Cell cycle</keyword>
<evidence type="ECO:0000259" key="9">
    <source>
        <dbReference type="Pfam" id="PF02875"/>
    </source>
</evidence>
<keyword evidence="4 7" id="KW-0436">Ligase</keyword>
<dbReference type="GO" id="GO:0005737">
    <property type="term" value="C:cytoplasm"/>
    <property type="evidence" value="ECO:0007669"/>
    <property type="project" value="UniProtKB-SubCell"/>
</dbReference>
<keyword evidence="3 7" id="KW-0963">Cytoplasm</keyword>
<dbReference type="UniPathway" id="UPA00219"/>
<dbReference type="EC" id="6.3.2.9" evidence="7 8"/>
<dbReference type="Pfam" id="PF02875">
    <property type="entry name" value="Mur_ligase_C"/>
    <property type="match status" value="1"/>
</dbReference>
<keyword evidence="7 8" id="KW-0573">Peptidoglycan synthesis</keyword>
<reference evidence="11 12" key="1">
    <citation type="submission" date="2014-08" db="EMBL/GenBank/DDBJ databases">
        <title>Fervidobacterium pennivorans DYC genome.</title>
        <authorList>
            <person name="Wushke S."/>
        </authorList>
    </citation>
    <scope>NUCLEOTIDE SEQUENCE [LARGE SCALE GENOMIC DNA]</scope>
    <source>
        <strain evidence="11 12">DYC</strain>
    </source>
</reference>
<comment type="catalytic activity">
    <reaction evidence="7 8">
        <text>UDP-N-acetyl-alpha-D-muramoyl-L-alanine + D-glutamate + ATP = UDP-N-acetyl-alpha-D-muramoyl-L-alanyl-D-glutamate + ADP + phosphate + H(+)</text>
        <dbReference type="Rhea" id="RHEA:16429"/>
        <dbReference type="ChEBI" id="CHEBI:15378"/>
        <dbReference type="ChEBI" id="CHEBI:29986"/>
        <dbReference type="ChEBI" id="CHEBI:30616"/>
        <dbReference type="ChEBI" id="CHEBI:43474"/>
        <dbReference type="ChEBI" id="CHEBI:83898"/>
        <dbReference type="ChEBI" id="CHEBI:83900"/>
        <dbReference type="ChEBI" id="CHEBI:456216"/>
        <dbReference type="EC" id="6.3.2.9"/>
    </reaction>
</comment>
<keyword evidence="7 8" id="KW-0133">Cell shape</keyword>
<comment type="subcellular location">
    <subcellularLocation>
        <location evidence="1 7 8">Cytoplasm</location>
    </subcellularLocation>
</comment>
<sequence length="420" mass="47610">MKFALLGFGLSNKYAARYLKSLGEEVFVSEGGKLSEEDKKYLEESGIPYEEGTNSEKILEADVILTSPSVPYNHPILMKAKELGKHVDTEITYFTKNLDWNPTIIAVTGSVGKSTTVSMINHLISKSATSQLSGNIGIPIAQVLLEGKKPEYLVIEISSFQLYWAEYFKPHVAVITNIYPNHLDWHPSMEHYVESKFKITKFQDNEDHFIYNPKDMETFKRLSLVQAKRVPFTADFKFEEIPFHIRTKQNVENIAAAKTVLKVLNLPFDMSILEDFVPLPHRMEYCGTINGAHYYNDSKATNAAAVLKALENFDGNLFLIIAGKGKNEDYTKLADEIKKKCKHVAIVGPIADQIEPYLKEREINYKRYKNIEEAVIEISKMAGEGDYVLLGPAGASYDAYKNFEERGDHFKAIVKKLLEQ</sequence>
<dbReference type="EMBL" id="CP011393">
    <property type="protein sequence ID" value="ANE41708.1"/>
    <property type="molecule type" value="Genomic_DNA"/>
</dbReference>
<organism evidence="11 12">
    <name type="scientific">Fervidobacterium pennivorans</name>
    <dbReference type="NCBI Taxonomy" id="93466"/>
    <lineage>
        <taxon>Bacteria</taxon>
        <taxon>Thermotogati</taxon>
        <taxon>Thermotogota</taxon>
        <taxon>Thermotogae</taxon>
        <taxon>Thermotogales</taxon>
        <taxon>Fervidobacteriaceae</taxon>
        <taxon>Fervidobacterium</taxon>
    </lineage>
</organism>
<dbReference type="InterPro" id="IPR005762">
    <property type="entry name" value="MurD"/>
</dbReference>
<dbReference type="Pfam" id="PF21377">
    <property type="entry name" value="MurD_N"/>
    <property type="match status" value="1"/>
</dbReference>
<dbReference type="GO" id="GO:0009252">
    <property type="term" value="P:peptidoglycan biosynthetic process"/>
    <property type="evidence" value="ECO:0007669"/>
    <property type="project" value="UniProtKB-UniRule"/>
</dbReference>
<comment type="function">
    <text evidence="7 8">Cell wall formation. Catalyzes the addition of glutamate to the nucleotide precursor UDP-N-acetylmuramoyl-L-alanine (UMA).</text>
</comment>
<evidence type="ECO:0000256" key="3">
    <source>
        <dbReference type="ARBA" id="ARBA00022490"/>
    </source>
</evidence>
<accession>A0A172T3W6</accession>
<evidence type="ECO:0000256" key="1">
    <source>
        <dbReference type="ARBA" id="ARBA00004496"/>
    </source>
</evidence>
<dbReference type="Proteomes" id="UP000077096">
    <property type="component" value="Chromosome"/>
</dbReference>
<dbReference type="PANTHER" id="PTHR43692">
    <property type="entry name" value="UDP-N-ACETYLMURAMOYLALANINE--D-GLUTAMATE LIGASE"/>
    <property type="match status" value="1"/>
</dbReference>
<evidence type="ECO:0000259" key="10">
    <source>
        <dbReference type="Pfam" id="PF08245"/>
    </source>
</evidence>
<dbReference type="SUPFAM" id="SSF53623">
    <property type="entry name" value="MurD-like peptide ligases, catalytic domain"/>
    <property type="match status" value="1"/>
</dbReference>
<dbReference type="OrthoDB" id="9809796at2"/>
<dbReference type="Gene3D" id="3.40.1190.10">
    <property type="entry name" value="Mur-like, catalytic domain"/>
    <property type="match status" value="1"/>
</dbReference>
<dbReference type="Gene3D" id="3.40.50.720">
    <property type="entry name" value="NAD(P)-binding Rossmann-like Domain"/>
    <property type="match status" value="1"/>
</dbReference>
<dbReference type="HAMAP" id="MF_00639">
    <property type="entry name" value="MurD"/>
    <property type="match status" value="1"/>
</dbReference>
<feature type="domain" description="Mur ligase central" evidence="10">
    <location>
        <begin position="107"/>
        <end position="219"/>
    </location>
</feature>
<keyword evidence="7 8" id="KW-0132">Cell division</keyword>
<keyword evidence="5 7" id="KW-0547">Nucleotide-binding</keyword>
<evidence type="ECO:0000313" key="12">
    <source>
        <dbReference type="Proteomes" id="UP000077096"/>
    </source>
</evidence>
<evidence type="ECO:0000256" key="7">
    <source>
        <dbReference type="HAMAP-Rule" id="MF_00639"/>
    </source>
</evidence>